<keyword evidence="1" id="KW-0479">Metal-binding</keyword>
<feature type="region of interest" description="Disordered" evidence="6">
    <location>
        <begin position="87"/>
        <end position="112"/>
    </location>
</feature>
<dbReference type="SMART" id="SM01175">
    <property type="entry name" value="DUF4206"/>
    <property type="match status" value="1"/>
</dbReference>
<dbReference type="PANTHER" id="PTHR12326">
    <property type="entry name" value="PLECKSTRIN HOMOLOGY DOMAIN CONTAINING PROTEIN"/>
    <property type="match status" value="1"/>
</dbReference>
<proteinExistence type="inferred from homology"/>
<dbReference type="Gene3D" id="3.30.60.20">
    <property type="match status" value="1"/>
</dbReference>
<dbReference type="FunCoup" id="E3LX18">
    <property type="interactions" value="881"/>
</dbReference>
<feature type="compositionally biased region" description="Polar residues" evidence="6">
    <location>
        <begin position="1"/>
        <end position="12"/>
    </location>
</feature>
<dbReference type="EMBL" id="DS268417">
    <property type="protein sequence ID" value="EFO83361.1"/>
    <property type="molecule type" value="Genomic_DNA"/>
</dbReference>
<dbReference type="Pfam" id="PF13901">
    <property type="entry name" value="RH_dom"/>
    <property type="match status" value="1"/>
</dbReference>
<evidence type="ECO:0000313" key="9">
    <source>
        <dbReference type="Proteomes" id="UP000008281"/>
    </source>
</evidence>
<evidence type="ECO:0000313" key="8">
    <source>
        <dbReference type="EMBL" id="EFO83361.1"/>
    </source>
</evidence>
<dbReference type="InterPro" id="IPR051366">
    <property type="entry name" value="DEF8"/>
</dbReference>
<dbReference type="SUPFAM" id="SSF57889">
    <property type="entry name" value="Cysteine-rich domain"/>
    <property type="match status" value="1"/>
</dbReference>
<dbReference type="InParanoid" id="E3LX18"/>
<keyword evidence="3" id="KW-0863">Zinc-finger</keyword>
<name>E3LX18_CAERE</name>
<protein>
    <recommendedName>
        <fullName evidence="7">Phorbol-ester/DAG-type domain-containing protein</fullName>
    </recommendedName>
</protein>
<dbReference type="InterPro" id="IPR025258">
    <property type="entry name" value="RH_dom"/>
</dbReference>
<evidence type="ECO:0000259" key="7">
    <source>
        <dbReference type="PROSITE" id="PS50081"/>
    </source>
</evidence>
<dbReference type="AlphaFoldDB" id="E3LX18"/>
<sequence length="513" mass="59110">MSWCSSEDALNNSSTPSSRSRKSSWLISKVDENEVDKEVAEMMDDWRRRRRQNSDGGGETTTTNQMECIQAALDYCRSQLKQLLIDENESGESGETEKKSKPINIISPNSETVEEEDQLGNLVNCLNRQQKAVRQQMYFDKIVQLGLERQAIQVSGGLEISLSKFLFQDEAGGSAHSADECRAEGHEFVMQPVRGGHNPCCEVCMHTIWRLVQWWRRCRVCGMRAHDKCAEDVKRVCAGVLSTRSKFELNINLCEERSLAEQEYQCAECSAPICFDGTAEQEARLCDYSGELFCPNCHWNDTWSIPARIIHNLDATPRPICRAVKQLLSIVDHRPLIDINESTLSLIKFHKELRRVNELRRNFLLMKCYFVSCRAARRLRILQYLQTHSHFVDNHVMYSLKELRELCEGTLLPELEQIHTVFRKHIEEECETCAGNGFFCQLCDESCIVDQKEKILYPFTENTRSCATCLAVYHKKCFERKSLNCPRCERRRKRSELPKTLSSSDEKETVATN</sequence>
<dbReference type="InterPro" id="IPR046349">
    <property type="entry name" value="C1-like_sf"/>
</dbReference>
<keyword evidence="4" id="KW-0862">Zinc</keyword>
<dbReference type="OrthoDB" id="1918044at2759"/>
<dbReference type="SMART" id="SM00109">
    <property type="entry name" value="C1"/>
    <property type="match status" value="2"/>
</dbReference>
<dbReference type="CDD" id="cd20819">
    <property type="entry name" value="C1_DEF8"/>
    <property type="match status" value="1"/>
</dbReference>
<dbReference type="PROSITE" id="PS50081">
    <property type="entry name" value="ZF_DAG_PE_2"/>
    <property type="match status" value="2"/>
</dbReference>
<feature type="domain" description="Phorbol-ester/DAG-type" evidence="7">
    <location>
        <begin position="185"/>
        <end position="237"/>
    </location>
</feature>
<dbReference type="eggNOG" id="KOG1829">
    <property type="taxonomic scope" value="Eukaryota"/>
</dbReference>
<keyword evidence="9" id="KW-1185">Reference proteome</keyword>
<dbReference type="OMA" id="GHNPCCE"/>
<dbReference type="STRING" id="31234.E3LX18"/>
<evidence type="ECO:0000256" key="5">
    <source>
        <dbReference type="ARBA" id="ARBA00029450"/>
    </source>
</evidence>
<evidence type="ECO:0000256" key="3">
    <source>
        <dbReference type="ARBA" id="ARBA00022771"/>
    </source>
</evidence>
<dbReference type="InterPro" id="IPR002219">
    <property type="entry name" value="PKC_DAG/PE"/>
</dbReference>
<dbReference type="HOGENOM" id="CLU_034500_0_0_1"/>
<organism evidence="9">
    <name type="scientific">Caenorhabditis remanei</name>
    <name type="common">Caenorhabditis vulgaris</name>
    <dbReference type="NCBI Taxonomy" id="31234"/>
    <lineage>
        <taxon>Eukaryota</taxon>
        <taxon>Metazoa</taxon>
        <taxon>Ecdysozoa</taxon>
        <taxon>Nematoda</taxon>
        <taxon>Chromadorea</taxon>
        <taxon>Rhabditida</taxon>
        <taxon>Rhabditina</taxon>
        <taxon>Rhabditomorpha</taxon>
        <taxon>Rhabditoidea</taxon>
        <taxon>Rhabditidae</taxon>
        <taxon>Peloderinae</taxon>
        <taxon>Caenorhabditis</taxon>
    </lineage>
</organism>
<gene>
    <name evidence="8" type="ORF">CRE_02982</name>
</gene>
<accession>E3LX18</accession>
<dbReference type="InterPro" id="IPR047983">
    <property type="entry name" value="DEF8_C1"/>
</dbReference>
<comment type="similarity">
    <text evidence="5">Belongs to the DEF8 family.</text>
</comment>
<evidence type="ECO:0000256" key="4">
    <source>
        <dbReference type="ARBA" id="ARBA00022833"/>
    </source>
</evidence>
<feature type="compositionally biased region" description="Low complexity" evidence="6">
    <location>
        <begin position="13"/>
        <end position="28"/>
    </location>
</feature>
<dbReference type="GO" id="GO:0008270">
    <property type="term" value="F:zinc ion binding"/>
    <property type="evidence" value="ECO:0007669"/>
    <property type="project" value="UniProtKB-KW"/>
</dbReference>
<dbReference type="Proteomes" id="UP000008281">
    <property type="component" value="Unassembled WGS sequence"/>
</dbReference>
<dbReference type="PANTHER" id="PTHR12326:SF3">
    <property type="entry name" value="DIFFERENTIALLY EXPRESSED IN FDCP 8 HOMOLOG"/>
    <property type="match status" value="1"/>
</dbReference>
<evidence type="ECO:0000256" key="2">
    <source>
        <dbReference type="ARBA" id="ARBA00022737"/>
    </source>
</evidence>
<keyword evidence="2" id="KW-0677">Repeat</keyword>
<evidence type="ECO:0000256" key="1">
    <source>
        <dbReference type="ARBA" id="ARBA00022723"/>
    </source>
</evidence>
<feature type="domain" description="Phorbol-ester/DAG-type" evidence="7">
    <location>
        <begin position="418"/>
        <end position="485"/>
    </location>
</feature>
<evidence type="ECO:0000256" key="6">
    <source>
        <dbReference type="SAM" id="MobiDB-lite"/>
    </source>
</evidence>
<feature type="compositionally biased region" description="Basic and acidic residues" evidence="6">
    <location>
        <begin position="29"/>
        <end position="47"/>
    </location>
</feature>
<reference evidence="8" key="1">
    <citation type="submission" date="2007-07" db="EMBL/GenBank/DDBJ databases">
        <title>PCAP assembly of the Caenorhabditis remanei genome.</title>
        <authorList>
            <consortium name="The Caenorhabditis remanei Sequencing Consortium"/>
            <person name="Wilson R.K."/>
        </authorList>
    </citation>
    <scope>NUCLEOTIDE SEQUENCE [LARGE SCALE GENOMIC DNA]</scope>
    <source>
        <strain evidence="8">PB4641</strain>
    </source>
</reference>
<feature type="region of interest" description="Disordered" evidence="6">
    <location>
        <begin position="1"/>
        <end position="64"/>
    </location>
</feature>